<evidence type="ECO:0000256" key="17">
    <source>
        <dbReference type="HAMAP-Rule" id="MF_00639"/>
    </source>
</evidence>
<dbReference type="GO" id="GO:0008764">
    <property type="term" value="F:UDP-N-acetylmuramoylalanine-D-glutamate ligase activity"/>
    <property type="evidence" value="ECO:0007669"/>
    <property type="project" value="UniProtKB-UniRule"/>
</dbReference>
<dbReference type="GO" id="GO:0051301">
    <property type="term" value="P:cell division"/>
    <property type="evidence" value="ECO:0007669"/>
    <property type="project" value="UniProtKB-KW"/>
</dbReference>
<protein>
    <recommendedName>
        <fullName evidence="6 17">UDP-N-acetylmuramoylalanine--D-glutamate ligase</fullName>
        <ecNumber evidence="5 17">6.3.2.9</ecNumber>
    </recommendedName>
    <alternativeName>
        <fullName evidence="15 17">D-glutamic acid-adding enzyme</fullName>
    </alternativeName>
    <alternativeName>
        <fullName evidence="14 17">UDP-N-acetylmuramoyl-L-alanyl-D-glutamate synthetase</fullName>
    </alternativeName>
</protein>
<dbReference type="GO" id="GO:0009252">
    <property type="term" value="P:peptidoglycan biosynthetic process"/>
    <property type="evidence" value="ECO:0007669"/>
    <property type="project" value="UniProtKB-UniRule"/>
</dbReference>
<comment type="pathway">
    <text evidence="3 17 18">Cell wall biogenesis; peptidoglycan biosynthesis.</text>
</comment>
<keyword evidence="12 17" id="KW-0573">Peptidoglycan synthesis</keyword>
<reference evidence="21" key="1">
    <citation type="journal article" date="2023" name="ISME J.">
        <title>Emergence of putative energy parasites within Clostridia revealed by genome analysis of a novel endosymbiotic clade.</title>
        <authorList>
            <person name="Takahashi K."/>
            <person name="Kuwahara H."/>
            <person name="Horikawa Y."/>
            <person name="Izawa K."/>
            <person name="Kato D."/>
            <person name="Inagaki T."/>
            <person name="Yuki M."/>
            <person name="Ohkuma M."/>
            <person name="Hongoh Y."/>
        </authorList>
    </citation>
    <scope>NUCLEOTIDE SEQUENCE</scope>
    <source>
        <strain evidence="21">RsTa-C01</strain>
    </source>
</reference>
<comment type="similarity">
    <text evidence="4 17">Belongs to the MurCDEF family.</text>
</comment>
<dbReference type="Gene3D" id="3.40.1190.10">
    <property type="entry name" value="Mur-like, catalytic domain"/>
    <property type="match status" value="1"/>
</dbReference>
<dbReference type="Pfam" id="PF08245">
    <property type="entry name" value="Mur_ligase_M"/>
    <property type="match status" value="1"/>
</dbReference>
<dbReference type="InterPro" id="IPR036291">
    <property type="entry name" value="NAD(P)-bd_dom_sf"/>
</dbReference>
<comment type="function">
    <text evidence="1 17 18">Cell wall formation. Catalyzes the addition of glutamate to the nucleotide precursor UDP-N-acetylmuramoyl-L-alanine (UMA).</text>
</comment>
<dbReference type="Proteomes" id="UP001335720">
    <property type="component" value="Chromosome"/>
</dbReference>
<evidence type="ECO:0000256" key="16">
    <source>
        <dbReference type="ARBA" id="ARBA00047632"/>
    </source>
</evidence>
<dbReference type="InterPro" id="IPR036565">
    <property type="entry name" value="Mur-like_cat_sf"/>
</dbReference>
<dbReference type="GO" id="GO:0071555">
    <property type="term" value="P:cell wall organization"/>
    <property type="evidence" value="ECO:0007669"/>
    <property type="project" value="UniProtKB-KW"/>
</dbReference>
<comment type="subcellular location">
    <subcellularLocation>
        <location evidence="2 17 18">Cytoplasm</location>
    </subcellularLocation>
</comment>
<dbReference type="KEGG" id="ptrh:RsTaC01_0056"/>
<dbReference type="AlphaFoldDB" id="A0AA48HZ28"/>
<evidence type="ECO:0000256" key="6">
    <source>
        <dbReference type="ARBA" id="ARBA00015655"/>
    </source>
</evidence>
<dbReference type="GO" id="GO:0005737">
    <property type="term" value="C:cytoplasm"/>
    <property type="evidence" value="ECO:0007669"/>
    <property type="project" value="UniProtKB-SubCell"/>
</dbReference>
<dbReference type="GO" id="GO:0008360">
    <property type="term" value="P:regulation of cell shape"/>
    <property type="evidence" value="ECO:0007669"/>
    <property type="project" value="UniProtKB-KW"/>
</dbReference>
<evidence type="ECO:0000256" key="12">
    <source>
        <dbReference type="ARBA" id="ARBA00022984"/>
    </source>
</evidence>
<keyword evidence="17 18" id="KW-0132">Cell division</keyword>
<evidence type="ECO:0000256" key="13">
    <source>
        <dbReference type="ARBA" id="ARBA00023316"/>
    </source>
</evidence>
<dbReference type="EMBL" id="AP027925">
    <property type="protein sequence ID" value="BED92359.1"/>
    <property type="molecule type" value="Genomic_DNA"/>
</dbReference>
<dbReference type="InterPro" id="IPR013221">
    <property type="entry name" value="Mur_ligase_cen"/>
</dbReference>
<evidence type="ECO:0000256" key="14">
    <source>
        <dbReference type="ARBA" id="ARBA00030398"/>
    </source>
</evidence>
<dbReference type="PANTHER" id="PTHR43692:SF1">
    <property type="entry name" value="UDP-N-ACETYLMURAMOYLALANINE--D-GLUTAMATE LIGASE"/>
    <property type="match status" value="1"/>
</dbReference>
<evidence type="ECO:0000256" key="3">
    <source>
        <dbReference type="ARBA" id="ARBA00004752"/>
    </source>
</evidence>
<keyword evidence="8 17" id="KW-0436">Ligase</keyword>
<sequence length="456" mass="52510">MSKIKKFLNILKNKRIMICGFGKSNSCMVKMLLDANAYLIICDYDKKTKKIFQHKNLEYRLGENYLEKLDVDIIIRTPGLNYFSENLIKARKKNIIVTSEIEIFFDLCPCEIIGVTGSDGKTTTSTLIYEILKTSKEKVYLGGNIGDPLLPLIYQLNENDIVIVELSSFQLISMRKSPDISVITNLSPNHLDIHKNMVEYVNSKKNIFLHQNAFSKIVLNYDNKLTKKFKNQTRGKNLFFSLNKKLQNGAWISKNKIYFSENEKTTQIMEVTDIKLKGTHNLENYLAVICAIFDKVDIKYIKEVARNFNGVKHRIEFVRNLNNVYFYNDSIASSPTRTISALKVFDQKVILIAGGYDKKIPLDDLSYIILDKVKLLILLGNTSEKILESIKKISEINNKKMINFIQTNNMQEAVEVSYKNSEKQDIVLLSPAFASFDLYKNFEERGNDFKNIVNNL</sequence>
<keyword evidence="17 18" id="KW-0131">Cell cycle</keyword>
<dbReference type="InterPro" id="IPR005762">
    <property type="entry name" value="MurD"/>
</dbReference>
<evidence type="ECO:0000256" key="11">
    <source>
        <dbReference type="ARBA" id="ARBA00022960"/>
    </source>
</evidence>
<evidence type="ECO:0000256" key="18">
    <source>
        <dbReference type="RuleBase" id="RU003664"/>
    </source>
</evidence>
<evidence type="ECO:0000256" key="10">
    <source>
        <dbReference type="ARBA" id="ARBA00022840"/>
    </source>
</evidence>
<dbReference type="Gene3D" id="3.40.50.720">
    <property type="entry name" value="NAD(P)-binding Rossmann-like Domain"/>
    <property type="match status" value="1"/>
</dbReference>
<keyword evidence="9 17" id="KW-0547">Nucleotide-binding</keyword>
<feature type="binding site" evidence="17">
    <location>
        <begin position="117"/>
        <end position="123"/>
    </location>
    <ligand>
        <name>ATP</name>
        <dbReference type="ChEBI" id="CHEBI:30616"/>
    </ligand>
</feature>
<evidence type="ECO:0000256" key="15">
    <source>
        <dbReference type="ARBA" id="ARBA00032324"/>
    </source>
</evidence>
<dbReference type="Pfam" id="PF02875">
    <property type="entry name" value="Mur_ligase_C"/>
    <property type="match status" value="1"/>
</dbReference>
<dbReference type="SUPFAM" id="SSF53623">
    <property type="entry name" value="MurD-like peptide ligases, catalytic domain"/>
    <property type="match status" value="1"/>
</dbReference>
<keyword evidence="10 17" id="KW-0067">ATP-binding</keyword>
<organism evidence="21">
    <name type="scientific">Candidatus Paraimprobicoccus trichonymphae</name>
    <dbReference type="NCBI Taxonomy" id="3033793"/>
    <lineage>
        <taxon>Bacteria</taxon>
        <taxon>Bacillati</taxon>
        <taxon>Bacillota</taxon>
        <taxon>Clostridia</taxon>
        <taxon>Candidatus Paraimprobicoccus</taxon>
    </lineage>
</organism>
<dbReference type="InterPro" id="IPR036615">
    <property type="entry name" value="Mur_ligase_C_dom_sf"/>
</dbReference>
<evidence type="ECO:0000256" key="8">
    <source>
        <dbReference type="ARBA" id="ARBA00022598"/>
    </source>
</evidence>
<evidence type="ECO:0000256" key="4">
    <source>
        <dbReference type="ARBA" id="ARBA00010416"/>
    </source>
</evidence>
<gene>
    <name evidence="17" type="primary">murD</name>
    <name evidence="21" type="ORF">RsTaC01_0056</name>
</gene>
<dbReference type="EC" id="6.3.2.9" evidence="5 17"/>
<dbReference type="InterPro" id="IPR004101">
    <property type="entry name" value="Mur_ligase_C"/>
</dbReference>
<evidence type="ECO:0000313" key="21">
    <source>
        <dbReference type="EMBL" id="BED92359.1"/>
    </source>
</evidence>
<keyword evidence="13 17" id="KW-0961">Cell wall biogenesis/degradation</keyword>
<evidence type="ECO:0000256" key="2">
    <source>
        <dbReference type="ARBA" id="ARBA00004496"/>
    </source>
</evidence>
<accession>A0AA48HZ28</accession>
<evidence type="ECO:0000256" key="5">
    <source>
        <dbReference type="ARBA" id="ARBA00012212"/>
    </source>
</evidence>
<keyword evidence="11 17" id="KW-0133">Cell shape</keyword>
<feature type="domain" description="Mur ligase central" evidence="20">
    <location>
        <begin position="115"/>
        <end position="291"/>
    </location>
</feature>
<dbReference type="GO" id="GO:0005524">
    <property type="term" value="F:ATP binding"/>
    <property type="evidence" value="ECO:0007669"/>
    <property type="project" value="UniProtKB-UniRule"/>
</dbReference>
<dbReference type="SUPFAM" id="SSF51735">
    <property type="entry name" value="NAD(P)-binding Rossmann-fold domains"/>
    <property type="match status" value="1"/>
</dbReference>
<comment type="catalytic activity">
    <reaction evidence="16 17 18">
        <text>UDP-N-acetyl-alpha-D-muramoyl-L-alanine + D-glutamate + ATP = UDP-N-acetyl-alpha-D-muramoyl-L-alanyl-D-glutamate + ADP + phosphate + H(+)</text>
        <dbReference type="Rhea" id="RHEA:16429"/>
        <dbReference type="ChEBI" id="CHEBI:15378"/>
        <dbReference type="ChEBI" id="CHEBI:29986"/>
        <dbReference type="ChEBI" id="CHEBI:30616"/>
        <dbReference type="ChEBI" id="CHEBI:43474"/>
        <dbReference type="ChEBI" id="CHEBI:83898"/>
        <dbReference type="ChEBI" id="CHEBI:83900"/>
        <dbReference type="ChEBI" id="CHEBI:456216"/>
        <dbReference type="EC" id="6.3.2.9"/>
    </reaction>
</comment>
<dbReference type="PANTHER" id="PTHR43692">
    <property type="entry name" value="UDP-N-ACETYLMURAMOYLALANINE--D-GLUTAMATE LIGASE"/>
    <property type="match status" value="1"/>
</dbReference>
<dbReference type="NCBIfam" id="TIGR01087">
    <property type="entry name" value="murD"/>
    <property type="match status" value="1"/>
</dbReference>
<evidence type="ECO:0000259" key="19">
    <source>
        <dbReference type="Pfam" id="PF02875"/>
    </source>
</evidence>
<evidence type="ECO:0000256" key="9">
    <source>
        <dbReference type="ARBA" id="ARBA00022741"/>
    </source>
</evidence>
<evidence type="ECO:0000259" key="20">
    <source>
        <dbReference type="Pfam" id="PF08245"/>
    </source>
</evidence>
<keyword evidence="7 17" id="KW-0963">Cytoplasm</keyword>
<proteinExistence type="inferred from homology"/>
<name>A0AA48HZ28_9FIRM</name>
<evidence type="ECO:0000256" key="7">
    <source>
        <dbReference type="ARBA" id="ARBA00022490"/>
    </source>
</evidence>
<dbReference type="HAMAP" id="MF_00639">
    <property type="entry name" value="MurD"/>
    <property type="match status" value="1"/>
</dbReference>
<evidence type="ECO:0000256" key="1">
    <source>
        <dbReference type="ARBA" id="ARBA00002734"/>
    </source>
</evidence>
<dbReference type="Gene3D" id="3.90.190.20">
    <property type="entry name" value="Mur ligase, C-terminal domain"/>
    <property type="match status" value="1"/>
</dbReference>
<dbReference type="SUPFAM" id="SSF53244">
    <property type="entry name" value="MurD-like peptide ligases, peptide-binding domain"/>
    <property type="match status" value="1"/>
</dbReference>
<feature type="domain" description="Mur ligase C-terminal" evidence="19">
    <location>
        <begin position="313"/>
        <end position="432"/>
    </location>
</feature>